<dbReference type="SUPFAM" id="SSF53448">
    <property type="entry name" value="Nucleotide-diphospho-sugar transferases"/>
    <property type="match status" value="1"/>
</dbReference>
<sequence>MENFKNKIGIVIPYYNASAHIETVVQKALQYSDHIVIVDDKSPESLPESLDMLSDRLIILNLPENLGVGGATKKGLSYFENQPNIEVILKLDADDQMDTDYVPQLVTPILNGTHDFVKGNRFRDFKALKNMPWTRRFGNLFLSFLSKVATGYWNCFDFNNGFFAISKRSLKLMDKNPIANNYFFETSLISELYYQRANIKEIAMPAIYGDEKSNMKVFKMPLLFSINLFKKFISRIWKAYFVYDFNIGTLYIIFGHLLFVAGVIYGGINWYEYASKGVLTPFGTIMISALLIILGFQLILQAIQFDIINTPKEKRDD</sequence>
<dbReference type="PANTHER" id="PTHR48090">
    <property type="entry name" value="UNDECAPRENYL-PHOSPHATE 4-DEOXY-4-FORMAMIDO-L-ARABINOSE TRANSFERASE-RELATED"/>
    <property type="match status" value="1"/>
</dbReference>
<feature type="transmembrane region" description="Helical" evidence="1">
    <location>
        <begin position="285"/>
        <end position="305"/>
    </location>
</feature>
<evidence type="ECO:0000259" key="2">
    <source>
        <dbReference type="Pfam" id="PF00535"/>
    </source>
</evidence>
<dbReference type="InterPro" id="IPR050256">
    <property type="entry name" value="Glycosyltransferase_2"/>
</dbReference>
<evidence type="ECO:0000313" key="4">
    <source>
        <dbReference type="Proteomes" id="UP000261082"/>
    </source>
</evidence>
<keyword evidence="1" id="KW-1133">Transmembrane helix</keyword>
<accession>A0A3E1QD29</accession>
<dbReference type="PANTHER" id="PTHR48090:SF7">
    <property type="entry name" value="RFBJ PROTEIN"/>
    <property type="match status" value="1"/>
</dbReference>
<dbReference type="CDD" id="cd04179">
    <property type="entry name" value="DPM_DPG-synthase_like"/>
    <property type="match status" value="1"/>
</dbReference>
<organism evidence="3 4">
    <name type="scientific">Marixanthomonas ophiurae</name>
    <dbReference type="NCBI Taxonomy" id="387659"/>
    <lineage>
        <taxon>Bacteria</taxon>
        <taxon>Pseudomonadati</taxon>
        <taxon>Bacteroidota</taxon>
        <taxon>Flavobacteriia</taxon>
        <taxon>Flavobacteriales</taxon>
        <taxon>Flavobacteriaceae</taxon>
        <taxon>Marixanthomonas</taxon>
    </lineage>
</organism>
<gene>
    <name evidence="3" type="ORF">DZ858_08435</name>
</gene>
<dbReference type="Proteomes" id="UP000261082">
    <property type="component" value="Unassembled WGS sequence"/>
</dbReference>
<dbReference type="EMBL" id="QVID01000001">
    <property type="protein sequence ID" value="RFN60061.1"/>
    <property type="molecule type" value="Genomic_DNA"/>
</dbReference>
<keyword evidence="3" id="KW-0808">Transferase</keyword>
<dbReference type="RefSeq" id="WP_117159120.1">
    <property type="nucleotide sequence ID" value="NZ_QVID01000001.1"/>
</dbReference>
<feature type="transmembrane region" description="Helical" evidence="1">
    <location>
        <begin position="240"/>
        <end position="265"/>
    </location>
</feature>
<dbReference type="AlphaFoldDB" id="A0A3E1QD29"/>
<dbReference type="Gene3D" id="3.90.550.10">
    <property type="entry name" value="Spore Coat Polysaccharide Biosynthesis Protein SpsA, Chain A"/>
    <property type="match status" value="1"/>
</dbReference>
<dbReference type="Pfam" id="PF00535">
    <property type="entry name" value="Glycos_transf_2"/>
    <property type="match status" value="1"/>
</dbReference>
<reference evidence="3 4" key="1">
    <citation type="journal article" date="2007" name="Int. J. Syst. Evol. Microbiol.">
        <title>Marixanthomonas ophiurae gen. nov., sp. nov., a marine bacterium of the family Flavobacteriaceae isolated from a deep-sea brittle star.</title>
        <authorList>
            <person name="Romanenko L.A."/>
            <person name="Uchino M."/>
            <person name="Frolova G.M."/>
            <person name="Mikhailov V.V."/>
        </authorList>
    </citation>
    <scope>NUCLEOTIDE SEQUENCE [LARGE SCALE GENOMIC DNA]</scope>
    <source>
        <strain evidence="3 4">KMM 3046</strain>
    </source>
</reference>
<dbReference type="OrthoDB" id="9810303at2"/>
<dbReference type="InterPro" id="IPR029044">
    <property type="entry name" value="Nucleotide-diphossugar_trans"/>
</dbReference>
<evidence type="ECO:0000313" key="3">
    <source>
        <dbReference type="EMBL" id="RFN60061.1"/>
    </source>
</evidence>
<dbReference type="GO" id="GO:0016740">
    <property type="term" value="F:transferase activity"/>
    <property type="evidence" value="ECO:0007669"/>
    <property type="project" value="UniProtKB-KW"/>
</dbReference>
<keyword evidence="1" id="KW-0472">Membrane</keyword>
<keyword evidence="1" id="KW-0812">Transmembrane</keyword>
<protein>
    <submittedName>
        <fullName evidence="3">Glycosyltransferase family 2 protein</fullName>
    </submittedName>
</protein>
<comment type="caution">
    <text evidence="3">The sequence shown here is derived from an EMBL/GenBank/DDBJ whole genome shotgun (WGS) entry which is preliminary data.</text>
</comment>
<feature type="domain" description="Glycosyltransferase 2-like" evidence="2">
    <location>
        <begin position="10"/>
        <end position="170"/>
    </location>
</feature>
<proteinExistence type="predicted"/>
<dbReference type="InterPro" id="IPR001173">
    <property type="entry name" value="Glyco_trans_2-like"/>
</dbReference>
<keyword evidence="4" id="KW-1185">Reference proteome</keyword>
<name>A0A3E1QD29_9FLAO</name>
<evidence type="ECO:0000256" key="1">
    <source>
        <dbReference type="SAM" id="Phobius"/>
    </source>
</evidence>